<dbReference type="CDD" id="cd01392">
    <property type="entry name" value="HTH_LacI"/>
    <property type="match status" value="1"/>
</dbReference>
<keyword evidence="6" id="KW-1185">Reference proteome</keyword>
<name>A0A4Q8A929_9MICC</name>
<dbReference type="RefSeq" id="WP_130448537.1">
    <property type="nucleotide sequence ID" value="NZ_SHLA01000001.1"/>
</dbReference>
<evidence type="ECO:0000256" key="2">
    <source>
        <dbReference type="ARBA" id="ARBA00023125"/>
    </source>
</evidence>
<proteinExistence type="predicted"/>
<evidence type="ECO:0000256" key="1">
    <source>
        <dbReference type="ARBA" id="ARBA00023015"/>
    </source>
</evidence>
<dbReference type="EMBL" id="SHLA01000001">
    <property type="protein sequence ID" value="RZU60518.1"/>
    <property type="molecule type" value="Genomic_DNA"/>
</dbReference>
<dbReference type="Gene3D" id="3.40.50.2300">
    <property type="match status" value="2"/>
</dbReference>
<dbReference type="Proteomes" id="UP000292685">
    <property type="component" value="Unassembled WGS sequence"/>
</dbReference>
<feature type="domain" description="HTH lacI-type" evidence="4">
    <location>
        <begin position="2"/>
        <end position="55"/>
    </location>
</feature>
<reference evidence="5 6" key="1">
    <citation type="submission" date="2019-02" db="EMBL/GenBank/DDBJ databases">
        <title>Sequencing the genomes of 1000 actinobacteria strains.</title>
        <authorList>
            <person name="Klenk H.-P."/>
        </authorList>
    </citation>
    <scope>NUCLEOTIDE SEQUENCE [LARGE SCALE GENOMIC DNA]</scope>
    <source>
        <strain evidence="5 6">DSM 17364</strain>
    </source>
</reference>
<dbReference type="PROSITE" id="PS00356">
    <property type="entry name" value="HTH_LACI_1"/>
    <property type="match status" value="1"/>
</dbReference>
<dbReference type="Pfam" id="PF13377">
    <property type="entry name" value="Peripla_BP_3"/>
    <property type="match status" value="1"/>
</dbReference>
<dbReference type="InterPro" id="IPR000843">
    <property type="entry name" value="HTH_LacI"/>
</dbReference>
<dbReference type="AlphaFoldDB" id="A0A4Q8A929"/>
<organism evidence="5 6">
    <name type="scientific">Zhihengliuella halotolerans</name>
    <dbReference type="NCBI Taxonomy" id="370736"/>
    <lineage>
        <taxon>Bacteria</taxon>
        <taxon>Bacillati</taxon>
        <taxon>Actinomycetota</taxon>
        <taxon>Actinomycetes</taxon>
        <taxon>Micrococcales</taxon>
        <taxon>Micrococcaceae</taxon>
        <taxon>Zhihengliuella</taxon>
    </lineage>
</organism>
<dbReference type="CDD" id="cd06267">
    <property type="entry name" value="PBP1_LacI_sugar_binding-like"/>
    <property type="match status" value="1"/>
</dbReference>
<dbReference type="InterPro" id="IPR010982">
    <property type="entry name" value="Lambda_DNA-bd_dom_sf"/>
</dbReference>
<dbReference type="SUPFAM" id="SSF53822">
    <property type="entry name" value="Periplasmic binding protein-like I"/>
    <property type="match status" value="1"/>
</dbReference>
<gene>
    <name evidence="5" type="ORF">EV380_0049</name>
</gene>
<dbReference type="GO" id="GO:0000976">
    <property type="term" value="F:transcription cis-regulatory region binding"/>
    <property type="evidence" value="ECO:0007669"/>
    <property type="project" value="TreeGrafter"/>
</dbReference>
<protein>
    <submittedName>
        <fullName evidence="5">LacI family transcriptional regulator</fullName>
    </submittedName>
</protein>
<dbReference type="OrthoDB" id="3510266at2"/>
<dbReference type="PANTHER" id="PTHR30146:SF153">
    <property type="entry name" value="LACTOSE OPERON REPRESSOR"/>
    <property type="match status" value="1"/>
</dbReference>
<dbReference type="Gene3D" id="1.10.260.40">
    <property type="entry name" value="lambda repressor-like DNA-binding domains"/>
    <property type="match status" value="1"/>
</dbReference>
<dbReference type="Pfam" id="PF00356">
    <property type="entry name" value="LacI"/>
    <property type="match status" value="1"/>
</dbReference>
<sequence length="334" mass="35686">MATLADVARAAGVSKSTASRALAGHLVASGTRERVLAVARELDYVASPAAVSLATGKSGMIAAIVPACNTWFTGTLLDGIAEAALELDYDVVLYNLGELGTRRRRAFDHFQRRKHVDAVVSGNFALTADEIEQLREMRMPVAGVGEATDGIRTWCLDDVAAGRIATEHLIGLGHRQIHFVGGRRTTDRSLYAAEDARLRGYAAALAAAGLARPRELRLDPDFTSAYAAGREIFATARHPRALYAATDDIALGLVLAARDTGLDVPGDVSVVGTDDQLLAGPFGLTTLRQRPADQGSEIVRWLAGEIDHPTHRHSHTWVAPELVVRSTTAAPSER</sequence>
<comment type="caution">
    <text evidence="5">The sequence shown here is derived from an EMBL/GenBank/DDBJ whole genome shotgun (WGS) entry which is preliminary data.</text>
</comment>
<evidence type="ECO:0000313" key="6">
    <source>
        <dbReference type="Proteomes" id="UP000292685"/>
    </source>
</evidence>
<keyword evidence="1" id="KW-0805">Transcription regulation</keyword>
<evidence type="ECO:0000259" key="4">
    <source>
        <dbReference type="PROSITE" id="PS50932"/>
    </source>
</evidence>
<dbReference type="PANTHER" id="PTHR30146">
    <property type="entry name" value="LACI-RELATED TRANSCRIPTIONAL REPRESSOR"/>
    <property type="match status" value="1"/>
</dbReference>
<evidence type="ECO:0000256" key="3">
    <source>
        <dbReference type="ARBA" id="ARBA00023163"/>
    </source>
</evidence>
<keyword evidence="2" id="KW-0238">DNA-binding</keyword>
<dbReference type="SMART" id="SM00354">
    <property type="entry name" value="HTH_LACI"/>
    <property type="match status" value="1"/>
</dbReference>
<accession>A0A4Q8A929</accession>
<dbReference type="SUPFAM" id="SSF47413">
    <property type="entry name" value="lambda repressor-like DNA-binding domains"/>
    <property type="match status" value="1"/>
</dbReference>
<dbReference type="GO" id="GO:0003700">
    <property type="term" value="F:DNA-binding transcription factor activity"/>
    <property type="evidence" value="ECO:0007669"/>
    <property type="project" value="TreeGrafter"/>
</dbReference>
<dbReference type="InterPro" id="IPR046335">
    <property type="entry name" value="LacI/GalR-like_sensor"/>
</dbReference>
<evidence type="ECO:0000313" key="5">
    <source>
        <dbReference type="EMBL" id="RZU60518.1"/>
    </source>
</evidence>
<dbReference type="InterPro" id="IPR028082">
    <property type="entry name" value="Peripla_BP_I"/>
</dbReference>
<dbReference type="PROSITE" id="PS50932">
    <property type="entry name" value="HTH_LACI_2"/>
    <property type="match status" value="1"/>
</dbReference>
<keyword evidence="3" id="KW-0804">Transcription</keyword>